<keyword evidence="2 5" id="KW-0540">Nuclease</keyword>
<accession>A0A7W9L2W7</accession>
<keyword evidence="5" id="KW-0460">Magnesium</keyword>
<dbReference type="CDD" id="cd09872">
    <property type="entry name" value="PIN_Sll0205-like"/>
    <property type="match status" value="1"/>
</dbReference>
<comment type="similarity">
    <text evidence="5">Belongs to the PINc/VapC protein family.</text>
</comment>
<dbReference type="InterPro" id="IPR052919">
    <property type="entry name" value="TA_system_RNase"/>
</dbReference>
<proteinExistence type="inferred from homology"/>
<dbReference type="InterPro" id="IPR022907">
    <property type="entry name" value="VapC_family"/>
</dbReference>
<keyword evidence="4 5" id="KW-0378">Hydrolase</keyword>
<keyword evidence="3 5" id="KW-0479">Metal-binding</keyword>
<dbReference type="GO" id="GO:0016787">
    <property type="term" value="F:hydrolase activity"/>
    <property type="evidence" value="ECO:0007669"/>
    <property type="project" value="UniProtKB-KW"/>
</dbReference>
<dbReference type="PANTHER" id="PTHR36173:SF1">
    <property type="entry name" value="RIBONUCLEASE VAPC22"/>
    <property type="match status" value="1"/>
</dbReference>
<dbReference type="GO" id="GO:0004540">
    <property type="term" value="F:RNA nuclease activity"/>
    <property type="evidence" value="ECO:0007669"/>
    <property type="project" value="InterPro"/>
</dbReference>
<comment type="caution">
    <text evidence="7">The sequence shown here is derived from an EMBL/GenBank/DDBJ whole genome shotgun (WGS) entry which is preliminary data.</text>
</comment>
<keyword evidence="1 5" id="KW-1277">Toxin-antitoxin system</keyword>
<dbReference type="InterPro" id="IPR041705">
    <property type="entry name" value="PIN_Sll0205"/>
</dbReference>
<evidence type="ECO:0000256" key="3">
    <source>
        <dbReference type="ARBA" id="ARBA00022723"/>
    </source>
</evidence>
<feature type="binding site" evidence="5">
    <location>
        <position position="15"/>
    </location>
    <ligand>
        <name>Mg(2+)</name>
        <dbReference type="ChEBI" id="CHEBI:18420"/>
    </ligand>
</feature>
<dbReference type="PANTHER" id="PTHR36173">
    <property type="entry name" value="RIBONUCLEASE VAPC16-RELATED"/>
    <property type="match status" value="1"/>
</dbReference>
<dbReference type="EMBL" id="JACHOO010000006">
    <property type="protein sequence ID" value="MBB5753937.1"/>
    <property type="molecule type" value="Genomic_DNA"/>
</dbReference>
<dbReference type="InterPro" id="IPR002716">
    <property type="entry name" value="PIN_dom"/>
</dbReference>
<evidence type="ECO:0000259" key="6">
    <source>
        <dbReference type="Pfam" id="PF01850"/>
    </source>
</evidence>
<organism evidence="7 8">
    <name type="scientific">Prosthecomicrobium pneumaticum</name>
    <dbReference type="NCBI Taxonomy" id="81895"/>
    <lineage>
        <taxon>Bacteria</taxon>
        <taxon>Pseudomonadati</taxon>
        <taxon>Pseudomonadota</taxon>
        <taxon>Alphaproteobacteria</taxon>
        <taxon>Hyphomicrobiales</taxon>
        <taxon>Kaistiaceae</taxon>
        <taxon>Prosthecomicrobium</taxon>
    </lineage>
</organism>
<dbReference type="Pfam" id="PF01850">
    <property type="entry name" value="PIN"/>
    <property type="match status" value="1"/>
</dbReference>
<feature type="binding site" evidence="5">
    <location>
        <position position="112"/>
    </location>
    <ligand>
        <name>Mg(2+)</name>
        <dbReference type="ChEBI" id="CHEBI:18420"/>
    </ligand>
</feature>
<evidence type="ECO:0000256" key="2">
    <source>
        <dbReference type="ARBA" id="ARBA00022722"/>
    </source>
</evidence>
<evidence type="ECO:0000256" key="1">
    <source>
        <dbReference type="ARBA" id="ARBA00022649"/>
    </source>
</evidence>
<dbReference type="Proteomes" id="UP000523821">
    <property type="component" value="Unassembled WGS sequence"/>
</dbReference>
<dbReference type="HAMAP" id="MF_00265">
    <property type="entry name" value="VapC_Nob1"/>
    <property type="match status" value="1"/>
</dbReference>
<evidence type="ECO:0000256" key="4">
    <source>
        <dbReference type="ARBA" id="ARBA00022801"/>
    </source>
</evidence>
<comment type="cofactor">
    <cofactor evidence="5">
        <name>Mg(2+)</name>
        <dbReference type="ChEBI" id="CHEBI:18420"/>
    </cofactor>
</comment>
<evidence type="ECO:0000256" key="5">
    <source>
        <dbReference type="HAMAP-Rule" id="MF_00265"/>
    </source>
</evidence>
<reference evidence="7 8" key="1">
    <citation type="submission" date="2020-08" db="EMBL/GenBank/DDBJ databases">
        <title>Genomic Encyclopedia of Type Strains, Phase IV (KMG-IV): sequencing the most valuable type-strain genomes for metagenomic binning, comparative biology and taxonomic classification.</title>
        <authorList>
            <person name="Goeker M."/>
        </authorList>
    </citation>
    <scope>NUCLEOTIDE SEQUENCE [LARGE SCALE GENOMIC DNA]</scope>
    <source>
        <strain evidence="7 8">DSM 16268</strain>
    </source>
</reference>
<dbReference type="Gene3D" id="3.40.50.1010">
    <property type="entry name" value="5'-nuclease"/>
    <property type="match status" value="1"/>
</dbReference>
<dbReference type="SUPFAM" id="SSF88723">
    <property type="entry name" value="PIN domain-like"/>
    <property type="match status" value="1"/>
</dbReference>
<keyword evidence="5" id="KW-0800">Toxin</keyword>
<evidence type="ECO:0000313" key="7">
    <source>
        <dbReference type="EMBL" id="MBB5753937.1"/>
    </source>
</evidence>
<dbReference type="GO" id="GO:0090729">
    <property type="term" value="F:toxin activity"/>
    <property type="evidence" value="ECO:0007669"/>
    <property type="project" value="UniProtKB-KW"/>
</dbReference>
<comment type="function">
    <text evidence="5">Toxic component of a toxin-antitoxin (TA) system. An RNase.</text>
</comment>
<keyword evidence="8" id="KW-1185">Reference proteome</keyword>
<dbReference type="GO" id="GO:0000287">
    <property type="term" value="F:magnesium ion binding"/>
    <property type="evidence" value="ECO:0007669"/>
    <property type="project" value="UniProtKB-UniRule"/>
</dbReference>
<evidence type="ECO:0000313" key="8">
    <source>
        <dbReference type="Proteomes" id="UP000523821"/>
    </source>
</evidence>
<dbReference type="EC" id="3.1.-.-" evidence="5"/>
<sequence length="147" mass="15491">MTAHETVRLDAVLLDTCAVIWLAEGLELSEQAHAVIAHAGGAGGIVVSAVSAWEIGLLARPKKSGALRFLPDPQSWFRRFAASPGVRELPLTGDVAIEASSLPGDLHGDPADRMLIATARHHGLPIVTRDRNILAYAEAGFIAAVPC</sequence>
<dbReference type="InterPro" id="IPR029060">
    <property type="entry name" value="PIN-like_dom_sf"/>
</dbReference>
<protein>
    <recommendedName>
        <fullName evidence="5">Ribonuclease VapC</fullName>
        <shortName evidence="5">RNase VapC</shortName>
        <ecNumber evidence="5">3.1.-.-</ecNumber>
    </recommendedName>
    <alternativeName>
        <fullName evidence="5">Toxin VapC</fullName>
    </alternativeName>
</protein>
<feature type="domain" description="PIN" evidence="6">
    <location>
        <begin position="12"/>
        <end position="137"/>
    </location>
</feature>
<dbReference type="RefSeq" id="WP_183857193.1">
    <property type="nucleotide sequence ID" value="NZ_JACHOO010000006.1"/>
</dbReference>
<gene>
    <name evidence="5" type="primary">vapC</name>
    <name evidence="7" type="ORF">GGQ63_003012</name>
</gene>
<dbReference type="AlphaFoldDB" id="A0A7W9L2W7"/>
<name>A0A7W9L2W7_9HYPH</name>